<dbReference type="InterPro" id="IPR041498">
    <property type="entry name" value="Big_6"/>
</dbReference>
<evidence type="ECO:0000313" key="5">
    <source>
        <dbReference type="Proteomes" id="UP000302163"/>
    </source>
</evidence>
<feature type="domain" description="Bacterial Ig" evidence="2">
    <location>
        <begin position="4199"/>
        <end position="4262"/>
    </location>
</feature>
<feature type="region of interest" description="Disordered" evidence="1">
    <location>
        <begin position="3670"/>
        <end position="3691"/>
    </location>
</feature>
<feature type="domain" description="Bacterial Ig-like" evidence="3">
    <location>
        <begin position="3140"/>
        <end position="3218"/>
    </location>
</feature>
<protein>
    <submittedName>
        <fullName evidence="4">Uncharacterized protein</fullName>
    </submittedName>
</protein>
<feature type="domain" description="Bacterial Ig-like" evidence="3">
    <location>
        <begin position="961"/>
        <end position="1034"/>
    </location>
</feature>
<feature type="compositionally biased region" description="Polar residues" evidence="1">
    <location>
        <begin position="1547"/>
        <end position="1559"/>
    </location>
</feature>
<feature type="region of interest" description="Disordered" evidence="1">
    <location>
        <begin position="6126"/>
        <end position="6156"/>
    </location>
</feature>
<organism evidence="4 5">
    <name type="scientific">Jejubacter calystegiae</name>
    <dbReference type="NCBI Taxonomy" id="2579935"/>
    <lineage>
        <taxon>Bacteria</taxon>
        <taxon>Pseudomonadati</taxon>
        <taxon>Pseudomonadota</taxon>
        <taxon>Gammaproteobacteria</taxon>
        <taxon>Enterobacterales</taxon>
        <taxon>Enterobacteriaceae</taxon>
        <taxon>Jejubacter</taxon>
    </lineage>
</organism>
<feature type="compositionally biased region" description="Polar residues" evidence="1">
    <location>
        <begin position="2359"/>
        <end position="2371"/>
    </location>
</feature>
<feature type="domain" description="Bacterial Ig-like" evidence="3">
    <location>
        <begin position="1657"/>
        <end position="1730"/>
    </location>
</feature>
<feature type="region of interest" description="Disordered" evidence="1">
    <location>
        <begin position="1074"/>
        <end position="1095"/>
    </location>
</feature>
<dbReference type="InterPro" id="IPR013783">
    <property type="entry name" value="Ig-like_fold"/>
</dbReference>
<feature type="compositionally biased region" description="Polar residues" evidence="1">
    <location>
        <begin position="208"/>
        <end position="218"/>
    </location>
</feature>
<feature type="compositionally biased region" description="Polar residues" evidence="1">
    <location>
        <begin position="1431"/>
        <end position="1443"/>
    </location>
</feature>
<feature type="domain" description="Bacterial Ig-like" evidence="3">
    <location>
        <begin position="1193"/>
        <end position="1266"/>
    </location>
</feature>
<feature type="compositionally biased region" description="Polar residues" evidence="1">
    <location>
        <begin position="3563"/>
        <end position="3575"/>
    </location>
</feature>
<dbReference type="Gene3D" id="2.60.40.10">
    <property type="entry name" value="Immunoglobulins"/>
    <property type="match status" value="16"/>
</dbReference>
<feature type="region of interest" description="Disordered" evidence="1">
    <location>
        <begin position="1306"/>
        <end position="1327"/>
    </location>
</feature>
<gene>
    <name evidence="4" type="ORF">FEM41_16370</name>
</gene>
<feature type="region of interest" description="Disordered" evidence="1">
    <location>
        <begin position="3554"/>
        <end position="3575"/>
    </location>
</feature>
<evidence type="ECO:0000313" key="4">
    <source>
        <dbReference type="EMBL" id="QCT21108.1"/>
    </source>
</evidence>
<feature type="compositionally biased region" description="Polar residues" evidence="1">
    <location>
        <begin position="851"/>
        <end position="863"/>
    </location>
</feature>
<feature type="compositionally biased region" description="Polar residues" evidence="1">
    <location>
        <begin position="619"/>
        <end position="630"/>
    </location>
</feature>
<feature type="region of interest" description="Disordered" evidence="1">
    <location>
        <begin position="287"/>
        <end position="329"/>
    </location>
</feature>
<feature type="region of interest" description="Disordered" evidence="1">
    <location>
        <begin position="1538"/>
        <end position="1559"/>
    </location>
</feature>
<feature type="domain" description="Bacterial Ig" evidence="2">
    <location>
        <begin position="5116"/>
        <end position="5182"/>
    </location>
</feature>
<accession>A0A4P8YMH5</accession>
<name>A0A4P8YMH5_9ENTR</name>
<feature type="domain" description="Bacterial Ig-like" evidence="3">
    <location>
        <begin position="1773"/>
        <end position="1847"/>
    </location>
</feature>
<feature type="region of interest" description="Disordered" evidence="1">
    <location>
        <begin position="2582"/>
        <end position="2603"/>
    </location>
</feature>
<feature type="region of interest" description="Disordered" evidence="1">
    <location>
        <begin position="1770"/>
        <end position="1791"/>
    </location>
</feature>
<feature type="compositionally biased region" description="Polar residues" evidence="1">
    <location>
        <begin position="735"/>
        <end position="747"/>
    </location>
</feature>
<dbReference type="Pfam" id="PF19077">
    <property type="entry name" value="Big_13"/>
    <property type="match status" value="33"/>
</dbReference>
<feature type="compositionally biased region" description="Polar residues" evidence="1">
    <location>
        <begin position="503"/>
        <end position="515"/>
    </location>
</feature>
<feature type="domain" description="Bacterial Ig-like" evidence="3">
    <location>
        <begin position="2585"/>
        <end position="2658"/>
    </location>
</feature>
<feature type="region of interest" description="Disordered" evidence="1">
    <location>
        <begin position="3231"/>
        <end position="3309"/>
    </location>
</feature>
<feature type="domain" description="Bacterial Ig-like" evidence="3">
    <location>
        <begin position="3557"/>
        <end position="3631"/>
    </location>
</feature>
<feature type="domain" description="Bacterial Ig-like" evidence="3">
    <location>
        <begin position="2237"/>
        <end position="2311"/>
    </location>
</feature>
<feature type="domain" description="Bacterial Ig-like" evidence="3">
    <location>
        <begin position="845"/>
        <end position="919"/>
    </location>
</feature>
<feature type="domain" description="Bacterial Ig-like" evidence="3">
    <location>
        <begin position="3902"/>
        <end position="3979"/>
    </location>
</feature>
<feature type="region of interest" description="Disordered" evidence="1">
    <location>
        <begin position="1190"/>
        <end position="1211"/>
    </location>
</feature>
<evidence type="ECO:0000256" key="1">
    <source>
        <dbReference type="SAM" id="MobiDB-lite"/>
    </source>
</evidence>
<reference evidence="4 5" key="1">
    <citation type="submission" date="2019-05" db="EMBL/GenBank/DDBJ databases">
        <title>Complete genome sequence of Izhakiella calystegiae KSNA2, an endophyte isolated from beach morning glory (Calystegia soldanella).</title>
        <authorList>
            <person name="Jiang L."/>
            <person name="Jeong J.C."/>
            <person name="Kim C.Y."/>
            <person name="Kim D.H."/>
            <person name="Kim S.W."/>
            <person name="Lee j."/>
        </authorList>
    </citation>
    <scope>NUCLEOTIDE SEQUENCE [LARGE SCALE GENOMIC DNA]</scope>
    <source>
        <strain evidence="4 5">KSNA2</strain>
    </source>
</reference>
<feature type="domain" description="Bacterial Ig-like" evidence="3">
    <location>
        <begin position="1309"/>
        <end position="1382"/>
    </location>
</feature>
<feature type="domain" description="Bacterial Ig-like" evidence="3">
    <location>
        <begin position="2699"/>
        <end position="2779"/>
    </location>
</feature>
<feature type="compositionally biased region" description="Polar residues" evidence="1">
    <location>
        <begin position="1199"/>
        <end position="1211"/>
    </location>
</feature>
<feature type="compositionally biased region" description="Polar residues" evidence="1">
    <location>
        <begin position="294"/>
        <end position="312"/>
    </location>
</feature>
<feature type="domain" description="Bacterial Ig-like" evidence="3">
    <location>
        <begin position="729"/>
        <end position="803"/>
    </location>
</feature>
<feature type="region of interest" description="Disordered" evidence="1">
    <location>
        <begin position="1654"/>
        <end position="1675"/>
    </location>
</feature>
<feature type="compositionally biased region" description="Polar residues" evidence="1">
    <location>
        <begin position="967"/>
        <end position="979"/>
    </location>
</feature>
<feature type="region of interest" description="Disordered" evidence="1">
    <location>
        <begin position="1886"/>
        <end position="1907"/>
    </location>
</feature>
<dbReference type="Proteomes" id="UP000302163">
    <property type="component" value="Chromosome"/>
</dbReference>
<dbReference type="Gene3D" id="3.30.420.430">
    <property type="match status" value="21"/>
</dbReference>
<feature type="domain" description="Bacterial Ig-like" evidence="3">
    <location>
        <begin position="613"/>
        <end position="687"/>
    </location>
</feature>
<feature type="domain" description="Bacterial Ig-like" evidence="3">
    <location>
        <begin position="384"/>
        <end position="455"/>
    </location>
</feature>
<dbReference type="Pfam" id="PF17936">
    <property type="entry name" value="Big_6"/>
    <property type="match status" value="4"/>
</dbReference>
<feature type="region of interest" description="Disordered" evidence="1">
    <location>
        <begin position="726"/>
        <end position="747"/>
    </location>
</feature>
<feature type="region of interest" description="Disordered" evidence="1">
    <location>
        <begin position="610"/>
        <end position="630"/>
    </location>
</feature>
<feature type="domain" description="Bacterial Ig-like" evidence="3">
    <location>
        <begin position="3027"/>
        <end position="3113"/>
    </location>
</feature>
<feature type="domain" description="Bacterial Ig" evidence="2">
    <location>
        <begin position="274"/>
        <end position="354"/>
    </location>
</feature>
<dbReference type="KEGG" id="izh:FEM41_16370"/>
<feature type="compositionally biased region" description="Polar residues" evidence="1">
    <location>
        <begin position="3243"/>
        <end position="3293"/>
    </location>
</feature>
<feature type="compositionally biased region" description="Polar residues" evidence="1">
    <location>
        <begin position="1315"/>
        <end position="1327"/>
    </location>
</feature>
<sequence length="6184" mass="636349">MRLYAKGKNMDAMVKVNVRGPQGIIASHDVVTGKNAALVIKVPQHGHFNIELIDEQTGHAPQVIMTKRVGDNLVLVFEGDDENGSDVILEDYYQNEDIHLIGEAENGQYYEFIPTTGDVADYPPALADGSSSEQVLGGEGSSLADPAADNQHFAWLPWIIFGGGALGMAGAAIASNSHGHGHSDEAREITIAIHPASDADKDGRPEFSGSSSSPNATVEITLPDGSRVTTTTDENGNWAIESPNSQPNGTIIVTVTDSEGNSGSASGNYHDNTAPEVPIINANDDDQLAGTAEPGSTITVTDPATGEATTTVADDKGNWSIQPNPISEGDSNVTVVAQDPAGNVSPPLVIERPDVTLPDNITSGLVADSLGLNDDVAPIIGTIADGGVTNDTRPTYSGKATADIDHVNIYDNGKLVGSAVVDSDGNWSFTSKTSLAEGSTHEYTAAAVDRAGNEGPRISGTSDAGWSFTIDSLPPDNSSSGIVAGSITLTDDREPVTGEITDGSATNDTRPTYSGQATADIDHVNIYDGGTLLGSAAVDGDGHWRFTPDSDLAEGRHEFTVSAVDASGNEGPQLSGTDDAGWSFTLDATAPDNSTSGIVAGSITLTDDREPVTGLITDGSATNDTRPTYSGQATADIDHVNIYDGGTLLGSAAVDGDGHWRFTPDSDLAEGRHEFTVSAVDASGNEGPQLSGTDDAGWSFTLDATAPDNSTSGIVAGSITLTDDREPVTGEITDGSATNDTRPTYSGQATADIDHVNIYDGGTLLGSAAVDGDGHWRFTPDSDLAEGRHEFTVSAVDASGNEGPQLSGTDDAGWSFTLDATAPDNSTSGIVAGSITLTDDREPVTGEITDGSATNDTRPTYSGQATADIDHVNIYDGGTLLGSAAVDGDGHWRFTPDSDLAEGRHEFTVSAVDASGNEGPQLSGTDDAGWSFTLDATAPDNSTSGIVAGSITLTDDREPVTGEITDGSATNDTRPTYSGQATADIDHVNIYDGGTLLGSAAVDGDGHWRFTPDSDLAEGRHEFTVSAVDASGNEGPPLSGTDDAGWSFTLDATAPDNSTSGIVVGSITLTDDREPVTGEITDGSATNDTRPTYSGQATADIDHVNIYDGGTLLGSAAVDGDGHWRFTPDSDLAEGRHEFTVSAVDASGNEGPPLSGTDDAGWSFTLDATAPDNSTSGIVAGSITLTDDREPVTGEITDGSATNDTRPTYSGQATADIDHVNIYDGGTLLGSAAVDGDGHWRFTPDSDLAEGRHEFTVSAVDASGNEGPPLSGTDDAGWSFTLDATAPDNSTSGIVAGSITLTDDREPVTGEITDGSATNDTRPTYSGQATADIDHVNIYDGGTLLGSAAVDGDGHWRFTPDSDLAEGRHEFTVSAVDASGNEGPPLSGTDDAGWSFTLDATAPDNSTSGIVAGSITLTDDREPVTGEITDGSATNDTRPTYSGQATADIDHVNIYDGGTLLGSAAVDGDGHWRFTPDSDLAEGRHEFTVSAVDTSGNEGPQLSGTDDAGWSFTLDATAPDNSTSGIVAGSITLTDDREPVTGEITDGSATNDTRPTYSGQATADIDHVNIYDGGTLLGSAAVDGDGHWRFTPDSDLAEGRHEFTVSAVDASGNEGPQLSGTDDAGWSFTLDATAPDNSTSGIVAGSITLTDDREPVTGEITDGSATNDTRPTYSGQATADIDHVNIYDGGTLLGSAAVDGDGHWRFTPDSDLAEGRHEFTVSAVDASGNEGPPLSGTDDAGWSFTLDATAPDNSTSGIVVGSITLTDDREPVTGEITDGSATNDTRPTYSGQATADIDHVNIYDGGTLLGSAAVDGDGHWRFTPDSDLAEGRHEFTVSAVDASGNEGPQLSGTDDAGWSFTLDATAPDNSTSGIVAGSITLTDDREPVTGEITDGSATNDTRPTYSGQATADIDHVNIYDGGTLLGSAAVDGDGHWRFTPDSDLAEGRHEFTVSAVDASGNEGPQLSGTDDAGWSFTLDATAPDNSTSGIVAGSITLTDDREPVTGEITDGSATNDTRPTYSGQATADIDHVNIYDGGTLLGSAAVDGDGHWRFTPDSDLAEGRHEFTVSAVDASGNEGPQLSGTDDAGWSFTLDATAPDNSTSGIVAGSITLTDDREPVTGEITDGSATNDTRPTYSGQATADIDHVNIYDGGTLLGSAAVDGDGHWRFTPDSDLAEGRHEFTVSAVDASGNEGPQLSGTDDAGWSFTLDATAPDNSTSGIVAGSITLTDDREPVTGEITDGSATNDTRPTYSGQATADIDHVNIYDGGTLLGSAAVDGDGHWRFTPDSDLAEGRHEFTVSAVDASGNEGPQLSGTDDAGWSFTLDATAPDNSTSGIVAGSITLTDDREPVTGEITDGSATNDTRPTYSGQATADIDHVNIYDGGTLLGSAAVDGDGHWRFTPDSDLAEGRHEFTVSAVDASGNEGPQLSGTDDAGWSFTLDATAPDNSTSGIVAGSITLTDDREPVTGEITDGSATNDTRPTYSGQATADIDHVNIYDGGTLLGSAAVDGDGHWRFTPDSDLAEGRHEFTVSAVDASGNEGPPLSGTDDAGWSFTLDATAPDNSTSGIVAGSITLTDDREPVTGEITDGSATNDTRPTYSGQATADIDHVNIYDGGTLLGSAAVDGDGHWRFTPDSDLAEGRHEFTVSAVDASGNEGPPLSGTDDAGWSFTLDTTAPGADAFETGSITLNDDVKPLTGPIADGGTTDDTQPTYAGKITSDGLAGGIDHVNIYDGSTLLGSTTVDQSTGAWSFTPEMALASGNHTLTVSAVDAAGNEGPKVSGTDDDGWDFNLLTSAPAQPSIESVIDDRTQGDEVDTGTLQKGQATNDATLTLNGSAAEGMIVKIWATDSDGNRVQVGEGTADENGRWSITTDELGADGRYSLSATAVNASGISSAETGVFPVVLDTVAPDAAIAVLNDDQGDIQDPVVAGGVTDDRSPTLSGTGEAGATVSVYLDGDSTSAGSVVVNSDGSWILALPALEDGAHSYQTKVTDTAGNETRSEAVNFTVDSSSVAITIDQANDNVGSITDAVLNGGLTDDSTPELQGTTIAGASVTVKDVDGKVLGTAIADANGLWKYQLDRVTDGEHSWTAEVINHAGNTAQAGITLTVDTTAPAAPTIITMTDDVGTLQDIITSPGKVTDDPAPTFAGTAETGSTVTIYDGDTVLGSVTADKDGNWSYTPTTNLVDGEHHITATSTDEAGNDSAHSPVWDFTLDTVTSAPVITTNTTEEISGTAEPGATVTITDPSDGSETSVTADENGNWSIQPNPLETGDSSASVVATDQAGNSNSTMVDGPADTTPPDNKTSGIVAGSITLTDDREPVTGEITDGSATNDTRPTYSGQATADIDHVNIYDGGTLLGSAAVDGDGRWRFTPDSDLAEGRHEFTVSAVDTSGNEGPQLSGTDDAGWSFTLDATAPDNSTSGIVAGSITLTDDREPVTGEITDGSATNDTRPTYSGQATADIDHVNIYDGGTLLGSAAVDGDGHWRFTPDSDLAEGRHEFTVSAVDASGNEGPPLSGTDDAGWSFTLDATAPDNSTSGIVAGSITLTDDREPVTGEITDGSATNDTRPTYSGQATADIDHVNIYDGGTLLGSAAVDGDGHWRFTPDSDLAEGRHEFTVSAVDASGNEGPQLSGTDDAGWSFTLDATAPDNSTSGIVAGSITLTDDREPVTGEITDGSATNDTRPTYSGQATADIDHVNIYDGGTLLGSAAVDGDGHWRFTPDSDLAEGRHEFTVSAVDASGNEGPQLSGTDDESWNFSLLTSVPDQPLIDAVMDDHTQGEDADTGNLQKGLATNDATLTLKGSATAGMIVTIWATDSDGNRVQVGEGTADNDGRWNITTDELGADGNYDLSATVVNAAGVSSVESERFPVVLDTVAPDAVIAVLNDDRGDLQEPVTAGGVTDDRLLTLSGTGEVGATVSVYLDGSSTPAGSVVVNSDGNWTLALPELADGAHSYQTKITDTAGNETRAETVEFTIDSSSVAITIDQANDNVGSITDAVLDGGLTDDSTPELQGITSAGATVTVKDAEGTVLGTAIANADGLWTFQLDEVADGEHSWTAEITNAAGNTARDTITLTVDTTAPAAPVITSLGDDVGSIQFVSPVQGNVTDDLTPTLTGTAEAGAIVTLYDSGTFLGSMVADSDGKWKFTPDADLTEGTHSITATATDAAGNVSEVSSTWDFILDVTGPNVGISGNAAESLSGSSEPGAIITVIDAAGTKYTTTADQNGSWILVPNPIAAGESGTIYAIDPTGNQGDPVAFQGAALGSYDLMNESVQVNSTTENDQANPTTTRLADGRIVVIWQSTSAGTIGGLGAQTDVYMQLYEADGVHKIGTEQQVNQRTANNQDSPQVVALADGGFLVVYESYNGGLDSGDGVIARRYGANGEAATDEFLVNVTTSGNQNSPGAIALEDGGYIITWQDQNKSIVQRSYDADNAPTSDEVVVASGSGMGASGGPEMATFTDEAHNGMYITVWNATSGPSDSSYTGVVGQIFDAEGKALGNAFQVNTTMDAYQNYPDVITLADGSFVVYWDTNDSGANGSDVRAVHYTVDASTGAVTVQGSGDFIVNTYSDGKQYKPVGVALEDGGYLIIWGSDGGDGDGSAIYAQRYDASDNKVGREFIVNTTTAGNQGTGGDSSDVTHILDATLMADGSVYVTWQSDNVDGSGMGVEGIVIDPDSSYYSESTVNTAITGDQTLSSVSALPGGGSIVVWESTSGDGSGTCIRGQMLDAQGQPIGGEFTVNSTTSGDQLTPQVTVLANGDFEVVWSSGTYIKGQKFSYAYDSSGNISGVVTSGTEYNINNGTDASNQGYPEIATLNDGGYMVVWQATVNGVWVVYGRQYDENGSPVTAQTVLATTTLDGPWLLGTGDWNPLPSVTTLADGTVAIAYTTKGDGYDITTLLYNPETHTTSSLGVVNQTTASNQASPVITALGNGNYVVTWDSDNNNGPDQTGYSVWGRIYDASGQAVTDEFIINTATSGDQHLPIVVSRADGSFVVVFVSGTDSAPGADTYGIYAQYFDASGHKVGQQMQINQLSWGDQVEVDASFLEGGQLYVTWTDEGVGDGDGSAIKGRVVDLVETLGLEQETAGNDDPTIIDYQPAATTDSDTLPPNVGISTNTGDKLGGQTEPGATVTVTDADGKTYTAVADSSGVWSMEPNPLSVGEQGYITAADKSGNESSPILIKGTALDGYDLLDQSMQVNTTTESDQANPTTTRLADGRIVVIWQSTSGGTIGGLGAQIDVYMQLYEADGVHKIGTEQQVNQRTANNQDSPQVVALADGGFLVVYESYNGGLDSGDGVIARRYGANGEAATDEFLVNVTTSGNQNSPGAIALEDGGYIITWQDQNKSIVQRSYDADDAPTSDEVVVASGSGMGASGGPEMATFTDEAHNGMYITVWNATSGPSDSSYTGVVGQIFDAEGKALGNAFQVNTTMDAYQNYPDVITLADGSFVVYWDTNDSGANGSDVRAVHYTVDASTGAVTVQGSGDFIVNTYSDGKQYKPVGVALEDGGYLIIWGSDGGDGDGSAIYAQRYDASDNKVGREFIVNTTTAGNQGTGGDSSDVTHILDATLMADGSVYVTWQSDNVDGSGMGVEGIVVNPDAAWYSEFTVNTTTSGDQTNPTVVALTTGGLFEVWVSASGDGSGTSIKGQMLDAQGQPIGGEFTVNSTTSGNQLTPVVLANGNIEVIWTSPASGNVNYIKAQQYTYTYDHDGNVNGLTAVGAEYNISSGVGATGQANPEVTALADGGYMVVWEAVVNSEYTIYARQYNAEGSPVTGEMAIASTGLTTGLLGNSASWSSYPSVTQLDNGDVAIAYAIHGTGYDVSVVSYDTVTHTVSGASVVNQTLSGDQASASVSALDNGNYVVTWDSSDNSGPDQNGYGVWGRIYGASGNAITSEFLINTVTAGDQQLAQVVSRADGSFVAVFVSASDADAGVGTDGIYAQYFDADGNKVGQEFEINQLTYGEQVDVNATFMEGGQLYVTWTDEGVGDGSGSGIKGRIVDLGETLGLPDDGEGVTSIEYQPAQYYVNGTEGNDSLDARGAISVDAKEGNDTIFINSTNFTGISGGEGHDTLVWDSGNNLELGSVSSKISAIEVIHMGNNSAQTLVISASDILEMTRDNGDQSHTLYITGDDGNSNSNGAKDTVNIDKSEWTNSSSQTEDGVTYDVYVHNDDSTVKLMIQHGMNVL</sequence>
<feature type="domain" description="Bacterial Ig-like" evidence="3">
    <location>
        <begin position="2469"/>
        <end position="2542"/>
    </location>
</feature>
<feature type="domain" description="Bacterial Ig-like" evidence="3">
    <location>
        <begin position="2815"/>
        <end position="2909"/>
    </location>
</feature>
<feature type="domain" description="Bacterial Ig-like" evidence="3">
    <location>
        <begin position="2353"/>
        <end position="2427"/>
    </location>
</feature>
<feature type="region of interest" description="Disordered" evidence="1">
    <location>
        <begin position="2234"/>
        <end position="2255"/>
    </location>
</feature>
<feature type="compositionally biased region" description="Polar residues" evidence="1">
    <location>
        <begin position="3679"/>
        <end position="3691"/>
    </location>
</feature>
<dbReference type="InterPro" id="IPR044016">
    <property type="entry name" value="Big_13"/>
</dbReference>
<feature type="compositionally biased region" description="Polar residues" evidence="1">
    <location>
        <begin position="1663"/>
        <end position="1675"/>
    </location>
</feature>
<feature type="compositionally biased region" description="Polar residues" evidence="1">
    <location>
        <begin position="319"/>
        <end position="329"/>
    </location>
</feature>
<feature type="region of interest" description="Disordered" evidence="1">
    <location>
        <begin position="494"/>
        <end position="515"/>
    </location>
</feature>
<feature type="region of interest" description="Disordered" evidence="1">
    <location>
        <begin position="3322"/>
        <end position="3343"/>
    </location>
</feature>
<feature type="region of interest" description="Disordered" evidence="1">
    <location>
        <begin position="2002"/>
        <end position="2023"/>
    </location>
</feature>
<feature type="domain" description="Bacterial Ig-like" evidence="3">
    <location>
        <begin position="2934"/>
        <end position="3011"/>
    </location>
</feature>
<proteinExistence type="predicted"/>
<evidence type="ECO:0000259" key="2">
    <source>
        <dbReference type="Pfam" id="PF17936"/>
    </source>
</evidence>
<keyword evidence="5" id="KW-1185">Reference proteome</keyword>
<feature type="domain" description="Bacterial Ig" evidence="2">
    <location>
        <begin position="3227"/>
        <end position="3290"/>
    </location>
</feature>
<feature type="domain" description="Bacterial Ig-like" evidence="3">
    <location>
        <begin position="1889"/>
        <end position="1963"/>
    </location>
</feature>
<feature type="domain" description="Bacterial Ig-like" evidence="3">
    <location>
        <begin position="497"/>
        <end position="571"/>
    </location>
</feature>
<dbReference type="OrthoDB" id="8481600at2"/>
<feature type="compositionally biased region" description="Polar residues" evidence="1">
    <location>
        <begin position="6126"/>
        <end position="6138"/>
    </location>
</feature>
<feature type="region of interest" description="Disordered" evidence="1">
    <location>
        <begin position="196"/>
        <end position="250"/>
    </location>
</feature>
<feature type="region of interest" description="Disordered" evidence="1">
    <location>
        <begin position="842"/>
        <end position="863"/>
    </location>
</feature>
<feature type="region of interest" description="Disordered" evidence="1">
    <location>
        <begin position="2118"/>
        <end position="2139"/>
    </location>
</feature>
<feature type="compositionally biased region" description="Polar residues" evidence="1">
    <location>
        <begin position="3447"/>
        <end position="3459"/>
    </location>
</feature>
<feature type="compositionally biased region" description="Polar residues" evidence="1">
    <location>
        <begin position="1083"/>
        <end position="1095"/>
    </location>
</feature>
<feature type="domain" description="Bacterial Ig-like" evidence="3">
    <location>
        <begin position="3673"/>
        <end position="3747"/>
    </location>
</feature>
<dbReference type="NCBIfam" id="NF033510">
    <property type="entry name" value="Ca_tandemer"/>
    <property type="match status" value="35"/>
</dbReference>
<feature type="region of interest" description="Disordered" evidence="1">
    <location>
        <begin position="3438"/>
        <end position="3459"/>
    </location>
</feature>
<feature type="region of interest" description="Disordered" evidence="1">
    <location>
        <begin position="958"/>
        <end position="979"/>
    </location>
</feature>
<feature type="compositionally biased region" description="Polar residues" evidence="1">
    <location>
        <begin position="2475"/>
        <end position="2487"/>
    </location>
</feature>
<feature type="domain" description="Bacterial Ig-like" evidence="3">
    <location>
        <begin position="3783"/>
        <end position="3877"/>
    </location>
</feature>
<dbReference type="EMBL" id="CP040428">
    <property type="protein sequence ID" value="QCT21108.1"/>
    <property type="molecule type" value="Genomic_DNA"/>
</dbReference>
<feature type="region of interest" description="Disordered" evidence="1">
    <location>
        <begin position="2466"/>
        <end position="2487"/>
    </location>
</feature>
<feature type="domain" description="Bacterial Ig-like" evidence="3">
    <location>
        <begin position="1425"/>
        <end position="1499"/>
    </location>
</feature>
<feature type="domain" description="Bacterial Ig-like" evidence="3">
    <location>
        <begin position="3441"/>
        <end position="3514"/>
    </location>
</feature>
<feature type="domain" description="Bacterial Ig-like" evidence="3">
    <location>
        <begin position="3325"/>
        <end position="3399"/>
    </location>
</feature>
<feature type="region of interest" description="Disordered" evidence="1">
    <location>
        <begin position="2350"/>
        <end position="2371"/>
    </location>
</feature>
<feature type="compositionally biased region" description="Polar residues" evidence="1">
    <location>
        <begin position="2127"/>
        <end position="2139"/>
    </location>
</feature>
<feature type="compositionally biased region" description="Polar residues" evidence="1">
    <location>
        <begin position="3331"/>
        <end position="3343"/>
    </location>
</feature>
<feature type="compositionally biased region" description="Polar residues" evidence="1">
    <location>
        <begin position="1779"/>
        <end position="1791"/>
    </location>
</feature>
<evidence type="ECO:0000259" key="3">
    <source>
        <dbReference type="Pfam" id="PF19077"/>
    </source>
</evidence>
<feature type="region of interest" description="Disordered" evidence="1">
    <location>
        <begin position="1422"/>
        <end position="1443"/>
    </location>
</feature>
<feature type="compositionally biased region" description="Polar residues" evidence="1">
    <location>
        <begin position="1895"/>
        <end position="1907"/>
    </location>
</feature>
<feature type="domain" description="Bacterial Ig-like" evidence="3">
    <location>
        <begin position="2005"/>
        <end position="2079"/>
    </location>
</feature>
<feature type="domain" description="Bacterial Ig-like" evidence="3">
    <location>
        <begin position="1541"/>
        <end position="1615"/>
    </location>
</feature>
<feature type="compositionally biased region" description="Polar residues" evidence="1">
    <location>
        <begin position="2591"/>
        <end position="2603"/>
    </location>
</feature>
<feature type="domain" description="Bacterial Ig-like" evidence="3">
    <location>
        <begin position="1077"/>
        <end position="1150"/>
    </location>
</feature>
<feature type="domain" description="Bacterial Ig-like" evidence="3">
    <location>
        <begin position="2121"/>
        <end position="2195"/>
    </location>
</feature>
<feature type="domain" description="Bacterial Ig-like" evidence="3">
    <location>
        <begin position="4000"/>
        <end position="4081"/>
    </location>
</feature>
<feature type="domain" description="Bacterial Ig-like" evidence="3">
    <location>
        <begin position="4107"/>
        <end position="4185"/>
    </location>
</feature>
<feature type="compositionally biased region" description="Polar residues" evidence="1">
    <location>
        <begin position="2243"/>
        <end position="2255"/>
    </location>
</feature>
<feature type="compositionally biased region" description="Polar residues" evidence="1">
    <location>
        <begin position="2011"/>
        <end position="2023"/>
    </location>
</feature>